<dbReference type="GO" id="GO:0046872">
    <property type="term" value="F:metal ion binding"/>
    <property type="evidence" value="ECO:0007669"/>
    <property type="project" value="UniProtKB-KW"/>
</dbReference>
<evidence type="ECO:0000256" key="3">
    <source>
        <dbReference type="ARBA" id="ARBA00022801"/>
    </source>
</evidence>
<evidence type="ECO:0000313" key="7">
    <source>
        <dbReference type="Proteomes" id="UP000287361"/>
    </source>
</evidence>
<evidence type="ECO:0000259" key="5">
    <source>
        <dbReference type="Pfam" id="PF12850"/>
    </source>
</evidence>
<dbReference type="Pfam" id="PF12850">
    <property type="entry name" value="Metallophos_2"/>
    <property type="match status" value="1"/>
</dbReference>
<dbReference type="Gene3D" id="3.60.21.10">
    <property type="match status" value="1"/>
</dbReference>
<dbReference type="EMBL" id="BHVZ01000001">
    <property type="protein sequence ID" value="GCB28809.1"/>
    <property type="molecule type" value="Genomic_DNA"/>
</dbReference>
<comment type="cofactor">
    <cofactor evidence="4">
        <name>a divalent metal cation</name>
        <dbReference type="ChEBI" id="CHEBI:60240"/>
    </cofactor>
</comment>
<proteinExistence type="inferred from homology"/>
<evidence type="ECO:0000313" key="6">
    <source>
        <dbReference type="EMBL" id="GCB28809.1"/>
    </source>
</evidence>
<keyword evidence="2 4" id="KW-0479">Metal-binding</keyword>
<protein>
    <recommendedName>
        <fullName evidence="4">Phosphoesterase</fullName>
        <ecNumber evidence="4">3.1.4.-</ecNumber>
    </recommendedName>
</protein>
<reference evidence="6 7" key="1">
    <citation type="submission" date="2018-10" db="EMBL/GenBank/DDBJ databases">
        <title>Draft Genome Sequence of Anaerotignum sp. KCTC 15736.</title>
        <authorList>
            <person name="Choi S.H."/>
            <person name="Kim J.S."/>
            <person name="Kang S.W."/>
            <person name="Lee J.S."/>
            <person name="Park S.H."/>
        </authorList>
    </citation>
    <scope>NUCLEOTIDE SEQUENCE [LARGE SCALE GENOMIC DNA]</scope>
    <source>
        <strain evidence="6 7">KCTC 15736</strain>
    </source>
</reference>
<gene>
    <name evidence="6" type="ORF">KGMB03357_04700</name>
</gene>
<comment type="caution">
    <text evidence="6">The sequence shown here is derived from an EMBL/GenBank/DDBJ whole genome shotgun (WGS) entry which is preliminary data.</text>
</comment>
<evidence type="ECO:0000256" key="1">
    <source>
        <dbReference type="ARBA" id="ARBA00008950"/>
    </source>
</evidence>
<dbReference type="NCBIfam" id="TIGR00040">
    <property type="entry name" value="yfcE"/>
    <property type="match status" value="1"/>
</dbReference>
<dbReference type="InterPro" id="IPR020935">
    <property type="entry name" value="PdiEstase_YfcE_CS"/>
</dbReference>
<name>A0A401LBB4_9FIRM</name>
<evidence type="ECO:0000256" key="2">
    <source>
        <dbReference type="ARBA" id="ARBA00022723"/>
    </source>
</evidence>
<dbReference type="SUPFAM" id="SSF56300">
    <property type="entry name" value="Metallo-dependent phosphatases"/>
    <property type="match status" value="1"/>
</dbReference>
<dbReference type="Proteomes" id="UP000287361">
    <property type="component" value="Unassembled WGS sequence"/>
</dbReference>
<keyword evidence="7" id="KW-1185">Reference proteome</keyword>
<keyword evidence="3" id="KW-0378">Hydrolase</keyword>
<dbReference type="InterPro" id="IPR000979">
    <property type="entry name" value="Phosphodiesterase_MJ0936/Vps29"/>
</dbReference>
<dbReference type="GO" id="GO:0016787">
    <property type="term" value="F:hydrolase activity"/>
    <property type="evidence" value="ECO:0007669"/>
    <property type="project" value="UniProtKB-UniRule"/>
</dbReference>
<dbReference type="CDD" id="cd00841">
    <property type="entry name" value="MPP_YfcE"/>
    <property type="match status" value="1"/>
</dbReference>
<feature type="domain" description="Calcineurin-like phosphoesterase" evidence="5">
    <location>
        <begin position="1"/>
        <end position="148"/>
    </location>
</feature>
<organism evidence="6 7">
    <name type="scientific">Anaerotignum faecicola</name>
    <dbReference type="NCBI Taxonomy" id="2358141"/>
    <lineage>
        <taxon>Bacteria</taxon>
        <taxon>Bacillati</taxon>
        <taxon>Bacillota</taxon>
        <taxon>Clostridia</taxon>
        <taxon>Lachnospirales</taxon>
        <taxon>Anaerotignaceae</taxon>
        <taxon>Anaerotignum</taxon>
    </lineage>
</organism>
<dbReference type="AlphaFoldDB" id="A0A401LBB4"/>
<sequence>MKILVLSDTHAYLENARAVLARLQGKVDAVFHLGDHDDDAVALQQEFPKLSFHYVKGNNDYRVDTPSQKLVRLGGKNLLLTHGHKQRVYWNYDTISYWAEEQGADVVLFGHTHMPLWETGGRVALFNPGSISLPRGGTLPTFGILTMEGGRIEGAIMEYWNKEHFKRIN</sequence>
<dbReference type="InterPro" id="IPR041802">
    <property type="entry name" value="MPP_YfcE"/>
</dbReference>
<dbReference type="InterPro" id="IPR029052">
    <property type="entry name" value="Metallo-depent_PP-like"/>
</dbReference>
<comment type="similarity">
    <text evidence="1 4">Belongs to the metallophosphoesterase superfamily. YfcE family.</text>
</comment>
<dbReference type="OrthoDB" id="9800565at2"/>
<dbReference type="PANTHER" id="PTHR11124">
    <property type="entry name" value="VACUOLAR SORTING PROTEIN VPS29"/>
    <property type="match status" value="1"/>
</dbReference>
<accession>A0A401LBB4</accession>
<dbReference type="PROSITE" id="PS01269">
    <property type="entry name" value="UPF0025"/>
    <property type="match status" value="1"/>
</dbReference>
<dbReference type="EC" id="3.1.4.-" evidence="4"/>
<evidence type="ECO:0000256" key="4">
    <source>
        <dbReference type="RuleBase" id="RU362039"/>
    </source>
</evidence>
<dbReference type="InterPro" id="IPR024654">
    <property type="entry name" value="Calcineurin-like_PHP_lpxH"/>
</dbReference>